<evidence type="ECO:0000313" key="1">
    <source>
        <dbReference type="EMBL" id="KAB1637472.1"/>
    </source>
</evidence>
<protein>
    <submittedName>
        <fullName evidence="1">Uncharacterized protein</fullName>
    </submittedName>
</protein>
<dbReference type="RefSeq" id="WP_151423685.1">
    <property type="nucleotide sequence ID" value="NZ_CANKVH010000017.1"/>
</dbReference>
<keyword evidence="2" id="KW-1185">Reference proteome</keyword>
<proteinExistence type="predicted"/>
<dbReference type="EMBL" id="WBJX01000003">
    <property type="protein sequence ID" value="KAB1637472.1"/>
    <property type="molecule type" value="Genomic_DNA"/>
</dbReference>
<evidence type="ECO:0000313" key="2">
    <source>
        <dbReference type="Proteomes" id="UP000490386"/>
    </source>
</evidence>
<organism evidence="1 2">
    <name type="scientific">Pseudoclavibacter terrae</name>
    <dbReference type="NCBI Taxonomy" id="1530195"/>
    <lineage>
        <taxon>Bacteria</taxon>
        <taxon>Bacillati</taxon>
        <taxon>Actinomycetota</taxon>
        <taxon>Actinomycetes</taxon>
        <taxon>Micrococcales</taxon>
        <taxon>Microbacteriaceae</taxon>
        <taxon>Pseudoclavibacter</taxon>
    </lineage>
</organism>
<dbReference type="OrthoDB" id="3829418at2"/>
<accession>A0A7J5B0W2</accession>
<name>A0A7J5B0W2_9MICO</name>
<gene>
    <name evidence="1" type="ORF">F8O03_09565</name>
</gene>
<reference evidence="1 2" key="1">
    <citation type="submission" date="2019-09" db="EMBL/GenBank/DDBJ databases">
        <title>Phylogeny of genus Pseudoclavibacter and closely related genus.</title>
        <authorList>
            <person name="Li Y."/>
        </authorList>
    </citation>
    <scope>NUCLEOTIDE SEQUENCE [LARGE SCALE GENOMIC DNA]</scope>
    <source>
        <strain evidence="1 2">THG-MD12</strain>
    </source>
</reference>
<dbReference type="Proteomes" id="UP000490386">
    <property type="component" value="Unassembled WGS sequence"/>
</dbReference>
<comment type="caution">
    <text evidence="1">The sequence shown here is derived from an EMBL/GenBank/DDBJ whole genome shotgun (WGS) entry which is preliminary data.</text>
</comment>
<dbReference type="AlphaFoldDB" id="A0A7J5B0W2"/>
<sequence>MKLIWATRGRTWGHRFLLDGGFADPLPEYDRAFAQLGDDSELWHLGDDRAALRFPDPEGRTDRAGRPITHEFVVFTPELHEISSVATGLSLIWAQPIVSTRFADIWDLPKPPARS</sequence>